<keyword evidence="4" id="KW-1185">Reference proteome</keyword>
<evidence type="ECO:0000313" key="3">
    <source>
        <dbReference type="EMBL" id="KGH12731.1"/>
    </source>
</evidence>
<proteinExistence type="predicted"/>
<dbReference type="GO" id="GO:0061504">
    <property type="term" value="P:cyclic threonylcarbamoyladenosine biosynthetic process"/>
    <property type="evidence" value="ECO:0007669"/>
    <property type="project" value="TreeGrafter"/>
</dbReference>
<dbReference type="RefSeq" id="WP_034396032.1">
    <property type="nucleotide sequence ID" value="NZ_AWTO01000183.1"/>
</dbReference>
<dbReference type="AlphaFoldDB" id="A0A0E3CGT5"/>
<dbReference type="GO" id="GO:0008641">
    <property type="term" value="F:ubiquitin-like modifier activating enzyme activity"/>
    <property type="evidence" value="ECO:0007669"/>
    <property type="project" value="InterPro"/>
</dbReference>
<dbReference type="PANTHER" id="PTHR43267">
    <property type="entry name" value="TRNA THREONYLCARBAMOYLADENOSINE DEHYDRATASE"/>
    <property type="match status" value="1"/>
</dbReference>
<organism evidence="3 4">
    <name type="scientific">Comamonas thiooxydans</name>
    <dbReference type="NCBI Taxonomy" id="363952"/>
    <lineage>
        <taxon>Bacteria</taxon>
        <taxon>Pseudomonadati</taxon>
        <taxon>Pseudomonadota</taxon>
        <taxon>Betaproteobacteria</taxon>
        <taxon>Burkholderiales</taxon>
        <taxon>Comamonadaceae</taxon>
        <taxon>Comamonas</taxon>
    </lineage>
</organism>
<evidence type="ECO:0000259" key="1">
    <source>
        <dbReference type="Pfam" id="PF00899"/>
    </source>
</evidence>
<dbReference type="Proteomes" id="UP000029549">
    <property type="component" value="Unassembled WGS sequence"/>
</dbReference>
<gene>
    <name evidence="3" type="ORF">P608_10295</name>
</gene>
<dbReference type="InterPro" id="IPR032701">
    <property type="entry name" value="Prok-E2_B_dom"/>
</dbReference>
<dbReference type="InterPro" id="IPR000594">
    <property type="entry name" value="ThiF_NAD_FAD-bd"/>
</dbReference>
<dbReference type="PANTHER" id="PTHR43267:SF1">
    <property type="entry name" value="TRNA THREONYLCARBAMOYLADENOSINE DEHYDRATASE"/>
    <property type="match status" value="1"/>
</dbReference>
<dbReference type="Gene3D" id="3.40.50.720">
    <property type="entry name" value="NAD(P)-binding Rossmann-like Domain"/>
    <property type="match status" value="1"/>
</dbReference>
<comment type="caution">
    <text evidence="3">The sequence shown here is derived from an EMBL/GenBank/DDBJ whole genome shotgun (WGS) entry which is preliminary data.</text>
</comment>
<dbReference type="Pfam" id="PF14461">
    <property type="entry name" value="Prok-E2_B"/>
    <property type="match status" value="1"/>
</dbReference>
<sequence length="572" mass="64163">MDTSVSGERLAEALRRLRARGFTPIGNRRGVRSFEGGLPCKGGSIKIRFDIWDWDFLVYPAITILDWPADFPSLVPHLDEKGRLCYFAHGSIVLDQYDPAESIAQCLDQAQFVLECIRWDPEYRHGDIQDEFLVHWFRGQSATLWPVLLGTVDPAKKSSNYWSIKTGSASYSVISETAEEVEALATALGAEAPSQSQCPCWLFRSEVIPAVPSEMPASVKELFAWLREWDKDLYQRVQLVLERESRYLLYSFTTFAVQTPLGWLGFGFDLDPVHRLGARKNPRLYKQFLHKIGGKRGIIRLSITEFGPDFVHSRNLMFPDLKNKRIAVIGCGAIGSHVAPGLIRLGAGTGSGRLNLIDTDYMWTENLGRHVLGYPALFKRKAEALASELTRQFPQSKINARVDNVRDVHDLFDADLVIDATGEESVSEMVNARRVRSGHDTPVLHVRIRGNGECVQTFWAQGESYACFRCLLHAGHKNYREERFPVLKGETQRKQLGCGGFTPYAVSAPMSAAALCMEVIVDWLQRGQTSPRFRTRAMANANVFVVKDQDVARLPACPACGTEHAMPATVRK</sequence>
<name>A0A0E3CGT5_9BURK</name>
<feature type="domain" description="Prokaryotic E2 family B" evidence="2">
    <location>
        <begin position="34"/>
        <end position="116"/>
    </location>
</feature>
<reference evidence="3 4" key="1">
    <citation type="submission" date="2013-09" db="EMBL/GenBank/DDBJ databases">
        <title>High correlation between genotypes and phenotypes of environmental bacteria Comamonas testosteroni strains.</title>
        <authorList>
            <person name="Liu L."/>
            <person name="Zhu W."/>
            <person name="Xia X."/>
            <person name="Xu B."/>
            <person name="Luo M."/>
            <person name="Wang G."/>
        </authorList>
    </citation>
    <scope>NUCLEOTIDE SEQUENCE [LARGE SCALE GENOMIC DNA]</scope>
    <source>
        <strain evidence="3 4">DF2</strain>
    </source>
</reference>
<dbReference type="InterPro" id="IPR035985">
    <property type="entry name" value="Ubiquitin-activating_enz"/>
</dbReference>
<dbReference type="EMBL" id="AWTP01000104">
    <property type="protein sequence ID" value="KGH12731.1"/>
    <property type="molecule type" value="Genomic_DNA"/>
</dbReference>
<accession>A0A0E3CGT5</accession>
<evidence type="ECO:0000259" key="2">
    <source>
        <dbReference type="Pfam" id="PF14461"/>
    </source>
</evidence>
<dbReference type="SUPFAM" id="SSF69572">
    <property type="entry name" value="Activating enzymes of the ubiquitin-like proteins"/>
    <property type="match status" value="1"/>
</dbReference>
<feature type="domain" description="THIF-type NAD/FAD binding fold" evidence="1">
    <location>
        <begin position="320"/>
        <end position="479"/>
    </location>
</feature>
<evidence type="ECO:0000313" key="4">
    <source>
        <dbReference type="Proteomes" id="UP000029549"/>
    </source>
</evidence>
<dbReference type="GO" id="GO:0061503">
    <property type="term" value="F:tRNA threonylcarbamoyladenosine dehydratase"/>
    <property type="evidence" value="ECO:0007669"/>
    <property type="project" value="TreeGrafter"/>
</dbReference>
<dbReference type="InterPro" id="IPR045886">
    <property type="entry name" value="ThiF/MoeB/HesA"/>
</dbReference>
<dbReference type="CDD" id="cd01483">
    <property type="entry name" value="E1_enzyme_family"/>
    <property type="match status" value="1"/>
</dbReference>
<dbReference type="Pfam" id="PF00899">
    <property type="entry name" value="ThiF"/>
    <property type="match status" value="1"/>
</dbReference>
<protein>
    <submittedName>
        <fullName evidence="3">Uncharacterized protein</fullName>
    </submittedName>
</protein>